<dbReference type="PANTHER" id="PTHR34135">
    <property type="entry name" value="LYSOZYME"/>
    <property type="match status" value="1"/>
</dbReference>
<proteinExistence type="inferred from homology"/>
<dbReference type="InterPro" id="IPR018077">
    <property type="entry name" value="Glyco_hydro_fam25_subgr"/>
</dbReference>
<evidence type="ECO:0000256" key="4">
    <source>
        <dbReference type="SAM" id="SignalP"/>
    </source>
</evidence>
<dbReference type="PATRIC" id="fig|391937.3.peg.257"/>
<dbReference type="STRING" id="391937.NA2_01235"/>
<dbReference type="Gene3D" id="3.20.20.80">
    <property type="entry name" value="Glycosidases"/>
    <property type="match status" value="1"/>
</dbReference>
<gene>
    <name evidence="5" type="ORF">NA2_01235</name>
</gene>
<keyword evidence="4" id="KW-0732">Signal</keyword>
<dbReference type="PROSITE" id="PS51904">
    <property type="entry name" value="GLYCOSYL_HYDROL_F25_2"/>
    <property type="match status" value="1"/>
</dbReference>
<dbReference type="Pfam" id="PF01183">
    <property type="entry name" value="Glyco_hydro_25"/>
    <property type="match status" value="1"/>
</dbReference>
<dbReference type="InterPro" id="IPR017853">
    <property type="entry name" value="GH"/>
</dbReference>
<evidence type="ECO:0000256" key="1">
    <source>
        <dbReference type="ARBA" id="ARBA00010646"/>
    </source>
</evidence>
<feature type="signal peptide" evidence="4">
    <location>
        <begin position="1"/>
        <end position="28"/>
    </location>
</feature>
<accession>K2LT47</accession>
<dbReference type="EMBL" id="AMRM01000001">
    <property type="protein sequence ID" value="EKF20959.1"/>
    <property type="molecule type" value="Genomic_DNA"/>
</dbReference>
<sequence>MSSGAFCRWVMRFSSLFLVLLLSFAASACMRGGSIETALQVERPSMETTASVVRPNVGIPQSSALQEMREENVAVPVSEAGMTAIAEPDRVSTPALEQVALITPPKPQLRPEPAAPATRGRVYRSRFSDAKPINFGKVTPQHHAVHGVDVSRWQGDIDWQKLRERGANFAYIKATDGVDHIDPMFKKNWNAAHLAGIRRGAYHFFFWCRTAADQAEWFIRNVPKVKGALPPVLDVEWNHLSSCKWRPSRAEVLEKMKVFMDRLERHYGQRPIIYTAPDFYADNLKGAFPNHPFWLRAVAQHPSKVYPGRDWVFWQYSGSGLSQGVNGKIDLNVFHGDERAWWRWISKTTG</sequence>
<dbReference type="GO" id="GO:0009253">
    <property type="term" value="P:peptidoglycan catabolic process"/>
    <property type="evidence" value="ECO:0007669"/>
    <property type="project" value="InterPro"/>
</dbReference>
<reference evidence="5 6" key="1">
    <citation type="journal article" date="2012" name="J. Bacteriol.">
        <title>Genome Sequence of Nitratireductor pacificus Type Strain pht-3B.</title>
        <authorList>
            <person name="Lai Q."/>
            <person name="Li G."/>
            <person name="Shao Z."/>
        </authorList>
    </citation>
    <scope>NUCLEOTIDE SEQUENCE [LARGE SCALE GENOMIC DNA]</scope>
    <source>
        <strain evidence="6">pht-3B</strain>
    </source>
</reference>
<dbReference type="eggNOG" id="COG3757">
    <property type="taxonomic scope" value="Bacteria"/>
</dbReference>
<dbReference type="AlphaFoldDB" id="K2LT47"/>
<feature type="chain" id="PRO_5003863923" evidence="4">
    <location>
        <begin position="29"/>
        <end position="350"/>
    </location>
</feature>
<dbReference type="GO" id="GO:0003796">
    <property type="term" value="F:lysozyme activity"/>
    <property type="evidence" value="ECO:0007669"/>
    <property type="project" value="InterPro"/>
</dbReference>
<protein>
    <submittedName>
        <fullName evidence="5">Glycoside hydrolase</fullName>
    </submittedName>
</protein>
<comment type="similarity">
    <text evidence="1">Belongs to the glycosyl hydrolase 25 family.</text>
</comment>
<comment type="caution">
    <text evidence="5">The sequence shown here is derived from an EMBL/GenBank/DDBJ whole genome shotgun (WGS) entry which is preliminary data.</text>
</comment>
<dbReference type="SUPFAM" id="SSF51445">
    <property type="entry name" value="(Trans)glycosidases"/>
    <property type="match status" value="1"/>
</dbReference>
<dbReference type="Proteomes" id="UP000006786">
    <property type="component" value="Unassembled WGS sequence"/>
</dbReference>
<organism evidence="5 6">
    <name type="scientific">Nitratireductor pacificus pht-3B</name>
    <dbReference type="NCBI Taxonomy" id="391937"/>
    <lineage>
        <taxon>Bacteria</taxon>
        <taxon>Pseudomonadati</taxon>
        <taxon>Pseudomonadota</taxon>
        <taxon>Alphaproteobacteria</taxon>
        <taxon>Hyphomicrobiales</taxon>
        <taxon>Phyllobacteriaceae</taxon>
        <taxon>Nitratireductor</taxon>
    </lineage>
</organism>
<name>K2LT47_9HYPH</name>
<dbReference type="PANTHER" id="PTHR34135:SF2">
    <property type="entry name" value="LYSOZYME"/>
    <property type="match status" value="1"/>
</dbReference>
<evidence type="ECO:0000256" key="2">
    <source>
        <dbReference type="ARBA" id="ARBA00022801"/>
    </source>
</evidence>
<dbReference type="CDD" id="cd06413">
    <property type="entry name" value="GH25_muramidase_1"/>
    <property type="match status" value="1"/>
</dbReference>
<dbReference type="SMART" id="SM00641">
    <property type="entry name" value="Glyco_25"/>
    <property type="match status" value="1"/>
</dbReference>
<keyword evidence="6" id="KW-1185">Reference proteome</keyword>
<dbReference type="InterPro" id="IPR002053">
    <property type="entry name" value="Glyco_hydro_25"/>
</dbReference>
<evidence type="ECO:0000313" key="6">
    <source>
        <dbReference type="Proteomes" id="UP000006786"/>
    </source>
</evidence>
<dbReference type="GO" id="GO:0016998">
    <property type="term" value="P:cell wall macromolecule catabolic process"/>
    <property type="evidence" value="ECO:0007669"/>
    <property type="project" value="InterPro"/>
</dbReference>
<evidence type="ECO:0000256" key="3">
    <source>
        <dbReference type="ARBA" id="ARBA00023295"/>
    </source>
</evidence>
<evidence type="ECO:0000313" key="5">
    <source>
        <dbReference type="EMBL" id="EKF20959.1"/>
    </source>
</evidence>
<keyword evidence="3" id="KW-0326">Glycosidase</keyword>
<dbReference type="GO" id="GO:0016052">
    <property type="term" value="P:carbohydrate catabolic process"/>
    <property type="evidence" value="ECO:0007669"/>
    <property type="project" value="TreeGrafter"/>
</dbReference>
<keyword evidence="2 5" id="KW-0378">Hydrolase</keyword>